<keyword evidence="6" id="KW-0479">Metal-binding</keyword>
<dbReference type="GO" id="GO:0015074">
    <property type="term" value="P:DNA integration"/>
    <property type="evidence" value="ECO:0007669"/>
    <property type="project" value="UniProtKB-KW"/>
</dbReference>
<keyword evidence="15" id="KW-0238">DNA-binding</keyword>
<dbReference type="PROSITE" id="PS50175">
    <property type="entry name" value="ASP_PROT_RETROV"/>
    <property type="match status" value="1"/>
</dbReference>
<dbReference type="CDD" id="cd01647">
    <property type="entry name" value="RT_LTR"/>
    <property type="match status" value="1"/>
</dbReference>
<protein>
    <recommendedName>
        <fullName evidence="1">RNA-directed DNA polymerase</fullName>
        <ecNumber evidence="1">2.7.7.49</ecNumber>
    </recommendedName>
</protein>
<feature type="compositionally biased region" description="Low complexity" evidence="19">
    <location>
        <begin position="222"/>
        <end position="233"/>
    </location>
</feature>
<feature type="region of interest" description="Disordered" evidence="19">
    <location>
        <begin position="213"/>
        <end position="235"/>
    </location>
</feature>
<dbReference type="GO" id="GO:0004519">
    <property type="term" value="F:endonuclease activity"/>
    <property type="evidence" value="ECO:0007669"/>
    <property type="project" value="UniProtKB-KW"/>
</dbReference>
<feature type="compositionally biased region" description="Polar residues" evidence="19">
    <location>
        <begin position="503"/>
        <end position="520"/>
    </location>
</feature>
<feature type="region of interest" description="Disordered" evidence="19">
    <location>
        <begin position="62"/>
        <end position="100"/>
    </location>
</feature>
<evidence type="ECO:0000256" key="16">
    <source>
        <dbReference type="ARBA" id="ARBA00023172"/>
    </source>
</evidence>
<evidence type="ECO:0000256" key="9">
    <source>
        <dbReference type="ARBA" id="ARBA00022801"/>
    </source>
</evidence>
<evidence type="ECO:0000313" key="21">
    <source>
        <dbReference type="Proteomes" id="UP000077521"/>
    </source>
</evidence>
<feature type="compositionally biased region" description="Low complexity" evidence="19">
    <location>
        <begin position="617"/>
        <end position="630"/>
    </location>
</feature>
<feature type="compositionally biased region" description="Polar residues" evidence="19">
    <location>
        <begin position="22"/>
        <end position="34"/>
    </location>
</feature>
<keyword evidence="17" id="KW-0511">Multifunctional enzyme</keyword>
<evidence type="ECO:0000256" key="18">
    <source>
        <dbReference type="SAM" id="Coils"/>
    </source>
</evidence>
<keyword evidence="11" id="KW-0694">RNA-binding</keyword>
<proteinExistence type="predicted"/>
<evidence type="ECO:0000256" key="8">
    <source>
        <dbReference type="ARBA" id="ARBA00022759"/>
    </source>
</evidence>
<keyword evidence="4" id="KW-0548">Nucleotidyltransferase</keyword>
<dbReference type="GO" id="GO:0006508">
    <property type="term" value="P:proteolysis"/>
    <property type="evidence" value="ECO:0007669"/>
    <property type="project" value="UniProtKB-KW"/>
</dbReference>
<dbReference type="InterPro" id="IPR056924">
    <property type="entry name" value="SH3_Tf2-1"/>
</dbReference>
<keyword evidence="13" id="KW-0695">RNA-directed DNA polymerase</keyword>
<keyword evidence="5" id="KW-0540">Nuclease</keyword>
<keyword evidence="3" id="KW-0808">Transferase</keyword>
<reference evidence="20" key="2">
    <citation type="journal article" date="2019" name="IMA Fungus">
        <title>Genome sequencing and comparison of five Tilletia species to identify candidate genes for the detection of regulated species infecting wheat.</title>
        <authorList>
            <person name="Nguyen H.D.T."/>
            <person name="Sultana T."/>
            <person name="Kesanakurti P."/>
            <person name="Hambleton S."/>
        </authorList>
    </citation>
    <scope>NUCLEOTIDE SEQUENCE</scope>
    <source>
        <strain evidence="20">DAOMC 236416</strain>
    </source>
</reference>
<dbReference type="InterPro" id="IPR000477">
    <property type="entry name" value="RT_dom"/>
</dbReference>
<dbReference type="Gene3D" id="2.40.70.10">
    <property type="entry name" value="Acid Proteases"/>
    <property type="match status" value="1"/>
</dbReference>
<accession>A0A177TNC9</accession>
<feature type="compositionally biased region" description="Polar residues" evidence="19">
    <location>
        <begin position="151"/>
        <end position="161"/>
    </location>
</feature>
<dbReference type="Pfam" id="PF17919">
    <property type="entry name" value="RT_RNaseH_2"/>
    <property type="match status" value="1"/>
</dbReference>
<dbReference type="GO" id="GO:0046872">
    <property type="term" value="F:metal ion binding"/>
    <property type="evidence" value="ECO:0007669"/>
    <property type="project" value="UniProtKB-KW"/>
</dbReference>
<name>A0A177TNC9_9BASI</name>
<dbReference type="InterPro" id="IPR041588">
    <property type="entry name" value="Integrase_H2C2"/>
</dbReference>
<sequence>MSANQHVGAFSPAGRSPLPHNNIPSSNTHTTPITDPSMVDVLRDLQQSINVLNNRMDGFGNRLNTIEHPPGRQFLPDASQLQHSPVPQRHQAEQQQQRHYSLPQQQQHHLPLHQGPVPLQHGFSQNIGDRGGDPSLLGRARSIIPPHMAQTQPQHLRTPGSNIPAPPSPSRAVQAFRDLVKEDKIVFRKVLGSLGLRVSDILNNLEDDDIPESTTAPSILTQGQGQAQSAHSQPTSVIADEVIPTSSSPAIPTSATVLAAPISTESGTLQAATITDTIPTVSGPTRPMVCKTEILGEFHGEPDKLEGFLSRVKDVLRSNRSENDQPAWEAAVVRALSLVMKDDAAAWHEGMTDDEAAKLNTVEGWVTALRDEFPMNASVQRRLARDRRWEFTKELVGGYYHQKLKLLRQAFGYNQSEAFLVTEIKDGLPATLRENIRLPDQPTLRDLRKELNDREPTWREVHETTERRSTALAGRTATTVPARIAGASLVRSASAPGLPAQSAGPTSSTPTPQGALSLSATYDPKRVTPAANGQARTYKRPDNDQVMVLNRPCHRCQGDHFTFEHQHVVPQVRHLVLDDDDYPVLEEEDSGEDFHSAPMLATATEKGKARAVDDSSHVSSSQSSTPPGSGLASSGYKAKSPQCTAKDVTPESVPRLHFADRSIFQQRRRMPLLETIAPLARATHRFGNVVPRPVASATGTGKGYQAHIPLTARIRINGTDSRALPSLIDTGASLSAIDEALLKKLGGRPHGKRMEVQGLGNKRTRGWVTITFFIDATDKLGAHTHLEFTHDFHVLPDFAPGLCLGNDFIGQNDLTISPVRGRARIGQYTFEVVEQLDGPFAKDLQLIVSEDVVLEPGFQTWVPVGAASMIPDVDYVVSPRLSVSPDETVRLAGPTTVMRHGPQRHILLGHHGTQPFTIPKGMIIADASAARAGDVDARTSEVFTLRPPVPLTNPTSPAVSPDMQDSIPAEEALPLDAFEGTEPPGSALVRETETVMVDDVFRVGVQTDGTAHPSVCDLLRQHKSAFALDGRPGRVEGFDMGISLVPDAVLRPEAPRRASPEKRAAMDAAIDQLLDWDIIEPSQSSVSFPVLMVRQYGKWRFCVDYRQLNTQTVPDRYPLPTIDAIFQTLSGKKWFSALDAIRGYHQLGVKPEDRWKTAFVCHRGLFQYKMVPFGLRNAPAVFQRLMDHILGPLRWNQAVVYIDDSVVATDTLEEHVRALGVLLSSAEQVGLKFSPSKCTFAVPSLTLLGRKVSGAGIAIWADRAKAVQDLARPTTLHELYHVLGLFGYYRAFVHRFAEIAAPLTRLLKGWRYESHEGTTRLVNTEGKALVASRVPIEWGDAQQRSFEQLRDAIAHPPTLAHPDPAKPYLLYVDASKDAFAAILHQIHAQDLPPSSSDPPSASLQHIDRQAPPIDLAVGHLHHFDVQHLPFPLARDRWRTWLMADRYFAPLLRKLEQDSGSDDTWSLTDGLLVSKVDDRLALPLGAVPSVLRATHDNNGHFGFMKTYLALARFFWRPQLSVAVRAWVKHCPTCQHTKQVPKSGSLDISGDPLMPFEAISIDMMLGLPLSRAGNNAAVAILDVFSRMILLTPCSKDITAEGVVAIVSDRVLRMGWRPKRIITDSEAKMSGSVMQQLATSLGAKLTPSTPYHQQANSVERAIQTTQHVLQSLSVESKSHWDRRALPAAELAINSTPSLTSGYRPFDLVFIGHPSLVHALVDAGEHLGVDSFEERVAAANERIRDAQVAIKAARSKQKVRYDARRLALPPLQVGDRVFIRLRDRPIPGTVRDKLDPRKLGPYEVVEVLSPHRVRVRLPAEDGGDVVFNIEQLDVLPREEDPFVLERAASPAGPGAPLLIDDDVAALPASPPSPVAETPTTSLAPRPHRLPTALRDFHLGTLSAGRSVDSEDAFRDPLGRPRRMVIDGVEQLLVERPVAFLSRLTNVGESKLAASELELCCLTWGFAKLAHLLEGAQVTVITDHAPMEKMLRSTTATPYGPAISRCRAFIMPHLPNLRFLYRPGPRHVNVDALSRLPPADQGRSELDGGHVLDNPPQ</sequence>
<dbReference type="Gene3D" id="3.10.10.10">
    <property type="entry name" value="HIV Type 1 Reverse Transcriptase, subunit A, domain 1"/>
    <property type="match status" value="1"/>
</dbReference>
<dbReference type="PROSITE" id="PS50878">
    <property type="entry name" value="RT_POL"/>
    <property type="match status" value="1"/>
</dbReference>
<dbReference type="Pfam" id="PF24626">
    <property type="entry name" value="SH3_Tf2-1"/>
    <property type="match status" value="1"/>
</dbReference>
<dbReference type="Gene3D" id="1.10.340.70">
    <property type="match status" value="1"/>
</dbReference>
<dbReference type="InterPro" id="IPR043502">
    <property type="entry name" value="DNA/RNA_pol_sf"/>
</dbReference>
<dbReference type="GO" id="GO:0003964">
    <property type="term" value="F:RNA-directed DNA polymerase activity"/>
    <property type="evidence" value="ECO:0007669"/>
    <property type="project" value="UniProtKB-KW"/>
</dbReference>
<gene>
    <name evidence="20" type="ORF">A4X13_0g7670</name>
</gene>
<dbReference type="InterPro" id="IPR050951">
    <property type="entry name" value="Retrovirus_Pol_polyprotein"/>
</dbReference>
<evidence type="ECO:0000256" key="3">
    <source>
        <dbReference type="ARBA" id="ARBA00022679"/>
    </source>
</evidence>
<dbReference type="GO" id="GO:0003677">
    <property type="term" value="F:DNA binding"/>
    <property type="evidence" value="ECO:0007669"/>
    <property type="project" value="UniProtKB-KW"/>
</dbReference>
<dbReference type="Proteomes" id="UP000077521">
    <property type="component" value="Unassembled WGS sequence"/>
</dbReference>
<dbReference type="Gene3D" id="3.30.420.10">
    <property type="entry name" value="Ribonuclease H-like superfamily/Ribonuclease H"/>
    <property type="match status" value="1"/>
</dbReference>
<dbReference type="PANTHER" id="PTHR37984">
    <property type="entry name" value="PROTEIN CBG26694"/>
    <property type="match status" value="1"/>
</dbReference>
<dbReference type="PANTHER" id="PTHR37984:SF5">
    <property type="entry name" value="PROTEIN NYNRIN-LIKE"/>
    <property type="match status" value="1"/>
</dbReference>
<evidence type="ECO:0000256" key="13">
    <source>
        <dbReference type="ARBA" id="ARBA00022918"/>
    </source>
</evidence>
<dbReference type="Gene3D" id="3.30.70.270">
    <property type="match status" value="2"/>
</dbReference>
<keyword evidence="9" id="KW-0378">Hydrolase</keyword>
<evidence type="ECO:0000256" key="11">
    <source>
        <dbReference type="ARBA" id="ARBA00022884"/>
    </source>
</evidence>
<keyword evidence="12" id="KW-0229">DNA integration</keyword>
<keyword evidence="14" id="KW-0239">DNA-directed DNA polymerase</keyword>
<dbReference type="SUPFAM" id="SSF53098">
    <property type="entry name" value="Ribonuclease H-like"/>
    <property type="match status" value="1"/>
</dbReference>
<organism evidence="20 21">
    <name type="scientific">Tilletia indica</name>
    <dbReference type="NCBI Taxonomy" id="43049"/>
    <lineage>
        <taxon>Eukaryota</taxon>
        <taxon>Fungi</taxon>
        <taxon>Dikarya</taxon>
        <taxon>Basidiomycota</taxon>
        <taxon>Ustilaginomycotina</taxon>
        <taxon>Exobasidiomycetes</taxon>
        <taxon>Tilletiales</taxon>
        <taxon>Tilletiaceae</taxon>
        <taxon>Tilletia</taxon>
    </lineage>
</organism>
<evidence type="ECO:0000256" key="14">
    <source>
        <dbReference type="ARBA" id="ARBA00022932"/>
    </source>
</evidence>
<keyword evidence="10" id="KW-0460">Magnesium</keyword>
<evidence type="ECO:0000256" key="12">
    <source>
        <dbReference type="ARBA" id="ARBA00022908"/>
    </source>
</evidence>
<dbReference type="InterPro" id="IPR043128">
    <property type="entry name" value="Rev_trsase/Diguanyl_cyclase"/>
</dbReference>
<comment type="caution">
    <text evidence="20">The sequence shown here is derived from an EMBL/GenBank/DDBJ whole genome shotgun (WGS) entry which is preliminary data.</text>
</comment>
<feature type="region of interest" description="Disordered" evidence="19">
    <location>
        <begin position="493"/>
        <end position="520"/>
    </location>
</feature>
<feature type="region of interest" description="Disordered" evidence="19">
    <location>
        <begin position="1"/>
        <end position="35"/>
    </location>
</feature>
<evidence type="ECO:0000256" key="15">
    <source>
        <dbReference type="ARBA" id="ARBA00023125"/>
    </source>
</evidence>
<evidence type="ECO:0000256" key="17">
    <source>
        <dbReference type="ARBA" id="ARBA00023268"/>
    </source>
</evidence>
<dbReference type="FunFam" id="3.30.70.270:FF:000020">
    <property type="entry name" value="Transposon Tf2-6 polyprotein-like Protein"/>
    <property type="match status" value="1"/>
</dbReference>
<evidence type="ECO:0000256" key="4">
    <source>
        <dbReference type="ARBA" id="ARBA00022695"/>
    </source>
</evidence>
<dbReference type="Pfam" id="PF17917">
    <property type="entry name" value="RT_RNaseH"/>
    <property type="match status" value="1"/>
</dbReference>
<dbReference type="GO" id="GO:0006310">
    <property type="term" value="P:DNA recombination"/>
    <property type="evidence" value="ECO:0007669"/>
    <property type="project" value="UniProtKB-KW"/>
</dbReference>
<dbReference type="EMBL" id="LWDF02001025">
    <property type="protein sequence ID" value="KAE8240652.1"/>
    <property type="molecule type" value="Genomic_DNA"/>
</dbReference>
<dbReference type="GO" id="GO:0004190">
    <property type="term" value="F:aspartic-type endopeptidase activity"/>
    <property type="evidence" value="ECO:0007669"/>
    <property type="project" value="UniProtKB-KW"/>
</dbReference>
<dbReference type="EC" id="2.7.7.49" evidence="1"/>
<keyword evidence="2" id="KW-0645">Protease</keyword>
<evidence type="ECO:0000256" key="19">
    <source>
        <dbReference type="SAM" id="MobiDB-lite"/>
    </source>
</evidence>
<dbReference type="CDD" id="cd00303">
    <property type="entry name" value="retropepsin_like"/>
    <property type="match status" value="1"/>
</dbReference>
<dbReference type="PROSITE" id="PS50994">
    <property type="entry name" value="INTEGRASE"/>
    <property type="match status" value="1"/>
</dbReference>
<keyword evidence="16" id="KW-0233">DNA recombination</keyword>
<evidence type="ECO:0000256" key="1">
    <source>
        <dbReference type="ARBA" id="ARBA00012493"/>
    </source>
</evidence>
<keyword evidence="7" id="KW-0064">Aspartyl protease</keyword>
<evidence type="ECO:0000313" key="20">
    <source>
        <dbReference type="EMBL" id="KAE8240652.1"/>
    </source>
</evidence>
<feature type="coiled-coil region" evidence="18">
    <location>
        <begin position="1725"/>
        <end position="1752"/>
    </location>
</feature>
<keyword evidence="21" id="KW-1185">Reference proteome</keyword>
<dbReference type="SUPFAM" id="SSF50630">
    <property type="entry name" value="Acid proteases"/>
    <property type="match status" value="1"/>
</dbReference>
<dbReference type="InterPro" id="IPR041577">
    <property type="entry name" value="RT_RNaseH_2"/>
</dbReference>
<feature type="region of interest" description="Disordered" evidence="19">
    <location>
        <begin position="2030"/>
        <end position="2052"/>
    </location>
</feature>
<keyword evidence="18" id="KW-0175">Coiled coil</keyword>
<dbReference type="GO" id="GO:0003887">
    <property type="term" value="F:DNA-directed DNA polymerase activity"/>
    <property type="evidence" value="ECO:0007669"/>
    <property type="project" value="UniProtKB-KW"/>
</dbReference>
<dbReference type="GO" id="GO:0003723">
    <property type="term" value="F:RNA binding"/>
    <property type="evidence" value="ECO:0007669"/>
    <property type="project" value="UniProtKB-KW"/>
</dbReference>
<evidence type="ECO:0000256" key="7">
    <source>
        <dbReference type="ARBA" id="ARBA00022750"/>
    </source>
</evidence>
<dbReference type="InterPro" id="IPR001584">
    <property type="entry name" value="Integrase_cat-core"/>
</dbReference>
<dbReference type="Pfam" id="PF17921">
    <property type="entry name" value="Integrase_H2C2"/>
    <property type="match status" value="1"/>
</dbReference>
<feature type="compositionally biased region" description="Basic and acidic residues" evidence="19">
    <location>
        <begin position="605"/>
        <end position="616"/>
    </location>
</feature>
<dbReference type="SUPFAM" id="SSF56672">
    <property type="entry name" value="DNA/RNA polymerases"/>
    <property type="match status" value="2"/>
</dbReference>
<evidence type="ECO:0000256" key="5">
    <source>
        <dbReference type="ARBA" id="ARBA00022722"/>
    </source>
</evidence>
<dbReference type="InterPro" id="IPR041373">
    <property type="entry name" value="RT_RNaseH"/>
</dbReference>
<dbReference type="InterPro" id="IPR001995">
    <property type="entry name" value="Peptidase_A2_cat"/>
</dbReference>
<feature type="region of interest" description="Disordered" evidence="19">
    <location>
        <begin position="151"/>
        <end position="170"/>
    </location>
</feature>
<dbReference type="GO" id="GO:0005634">
    <property type="term" value="C:nucleus"/>
    <property type="evidence" value="ECO:0007669"/>
    <property type="project" value="UniProtKB-ARBA"/>
</dbReference>
<dbReference type="Pfam" id="PF00078">
    <property type="entry name" value="RVT_1"/>
    <property type="match status" value="1"/>
</dbReference>
<reference evidence="20" key="1">
    <citation type="submission" date="2016-04" db="EMBL/GenBank/DDBJ databases">
        <authorList>
            <person name="Nguyen H.D."/>
            <person name="Samba Siva P."/>
            <person name="Cullis J."/>
            <person name="Levesque C.A."/>
            <person name="Hambleton S."/>
        </authorList>
    </citation>
    <scope>NUCLEOTIDE SEQUENCE</scope>
    <source>
        <strain evidence="20">DAOMC 236416</strain>
    </source>
</reference>
<evidence type="ECO:0000256" key="2">
    <source>
        <dbReference type="ARBA" id="ARBA00022670"/>
    </source>
</evidence>
<evidence type="ECO:0000256" key="6">
    <source>
        <dbReference type="ARBA" id="ARBA00022723"/>
    </source>
</evidence>
<dbReference type="InterPro" id="IPR012337">
    <property type="entry name" value="RNaseH-like_sf"/>
</dbReference>
<dbReference type="InterPro" id="IPR021109">
    <property type="entry name" value="Peptidase_aspartic_dom_sf"/>
</dbReference>
<dbReference type="InterPro" id="IPR036397">
    <property type="entry name" value="RNaseH_sf"/>
</dbReference>
<feature type="region of interest" description="Disordered" evidence="19">
    <location>
        <begin position="603"/>
        <end position="649"/>
    </location>
</feature>
<keyword evidence="8" id="KW-0255">Endonuclease</keyword>
<evidence type="ECO:0000256" key="10">
    <source>
        <dbReference type="ARBA" id="ARBA00022842"/>
    </source>
</evidence>